<keyword evidence="5" id="KW-1185">Reference proteome</keyword>
<dbReference type="InterPro" id="IPR025411">
    <property type="entry name" value="DUF4136"/>
</dbReference>
<dbReference type="Proteomes" id="UP000588068">
    <property type="component" value="Unassembled WGS sequence"/>
</dbReference>
<organism evidence="4 5">
    <name type="scientific">Povalibacter uvarum</name>
    <dbReference type="NCBI Taxonomy" id="732238"/>
    <lineage>
        <taxon>Bacteria</taxon>
        <taxon>Pseudomonadati</taxon>
        <taxon>Pseudomonadota</taxon>
        <taxon>Gammaproteobacteria</taxon>
        <taxon>Steroidobacterales</taxon>
        <taxon>Steroidobacteraceae</taxon>
        <taxon>Povalibacter</taxon>
    </lineage>
</organism>
<keyword evidence="2" id="KW-0732">Signal</keyword>
<feature type="domain" description="DUF4136" evidence="3">
    <location>
        <begin position="36"/>
        <end position="190"/>
    </location>
</feature>
<reference evidence="4 5" key="1">
    <citation type="submission" date="2020-08" db="EMBL/GenBank/DDBJ databases">
        <title>Genomic Encyclopedia of Type Strains, Phase IV (KMG-IV): sequencing the most valuable type-strain genomes for metagenomic binning, comparative biology and taxonomic classification.</title>
        <authorList>
            <person name="Goeker M."/>
        </authorList>
    </citation>
    <scope>NUCLEOTIDE SEQUENCE [LARGE SCALE GENOMIC DNA]</scope>
    <source>
        <strain evidence="4 5">DSM 26723</strain>
    </source>
</reference>
<accession>A0A841HIV7</accession>
<evidence type="ECO:0000313" key="4">
    <source>
        <dbReference type="EMBL" id="MBB6092158.1"/>
    </source>
</evidence>
<proteinExistence type="predicted"/>
<evidence type="ECO:0000256" key="2">
    <source>
        <dbReference type="SAM" id="SignalP"/>
    </source>
</evidence>
<feature type="signal peptide" evidence="2">
    <location>
        <begin position="1"/>
        <end position="21"/>
    </location>
</feature>
<evidence type="ECO:0000259" key="3">
    <source>
        <dbReference type="Pfam" id="PF13590"/>
    </source>
</evidence>
<feature type="region of interest" description="Disordered" evidence="1">
    <location>
        <begin position="160"/>
        <end position="195"/>
    </location>
</feature>
<evidence type="ECO:0000313" key="5">
    <source>
        <dbReference type="Proteomes" id="UP000588068"/>
    </source>
</evidence>
<dbReference type="Gene3D" id="3.30.160.670">
    <property type="match status" value="1"/>
</dbReference>
<dbReference type="EMBL" id="JACHHZ010000001">
    <property type="protein sequence ID" value="MBB6092158.1"/>
    <property type="molecule type" value="Genomic_DNA"/>
</dbReference>
<comment type="caution">
    <text evidence="4">The sequence shown here is derived from an EMBL/GenBank/DDBJ whole genome shotgun (WGS) entry which is preliminary data.</text>
</comment>
<sequence length="195" mass="20710">MTTKKILTPIATISLLLGACASDPIEMAGDPGALPAFQTFKVQEERYVFPEQITDDQRAKVSSELRAAAVGALQSRGYREVTGSEPADVLVVLGAVSRTTMTAAVEQDLSKHINPVDTTVFDGSSGNTPAPVGEQRPPGVGREGDLILYLIDPATQRSLWRASSSGAATTPGEALRKARSTYRSMVRKLPEAKPA</sequence>
<feature type="chain" id="PRO_5032340172" evidence="2">
    <location>
        <begin position="22"/>
        <end position="195"/>
    </location>
</feature>
<dbReference type="Pfam" id="PF13590">
    <property type="entry name" value="DUF4136"/>
    <property type="match status" value="1"/>
</dbReference>
<gene>
    <name evidence="4" type="ORF">HNQ60_001004</name>
</gene>
<protein>
    <submittedName>
        <fullName evidence="4">Uncharacterized protein (DUF697 family)</fullName>
    </submittedName>
</protein>
<evidence type="ECO:0000256" key="1">
    <source>
        <dbReference type="SAM" id="MobiDB-lite"/>
    </source>
</evidence>
<dbReference type="PROSITE" id="PS51257">
    <property type="entry name" value="PROKAR_LIPOPROTEIN"/>
    <property type="match status" value="1"/>
</dbReference>
<name>A0A841HIV7_9GAMM</name>
<dbReference type="AlphaFoldDB" id="A0A841HIV7"/>
<dbReference type="RefSeq" id="WP_184329903.1">
    <property type="nucleotide sequence ID" value="NZ_JACHHZ010000001.1"/>
</dbReference>